<dbReference type="EMBL" id="MKQR01000026">
    <property type="protein sequence ID" value="OLR90985.1"/>
    <property type="molecule type" value="Genomic_DNA"/>
</dbReference>
<comment type="caution">
    <text evidence="4">The sequence shown here is derived from an EMBL/GenBank/DDBJ whole genome shotgun (WGS) entry which is preliminary data.</text>
</comment>
<gene>
    <name evidence="4" type="ORF">BJP25_31035</name>
</gene>
<dbReference type="OrthoDB" id="9774179at2"/>
<feature type="domain" description="MaoC-like" evidence="3">
    <location>
        <begin position="189"/>
        <end position="278"/>
    </location>
</feature>
<dbReference type="Gene3D" id="3.10.129.10">
    <property type="entry name" value="Hotdog Thioesterase"/>
    <property type="match status" value="1"/>
</dbReference>
<dbReference type="Pfam" id="PF01575">
    <property type="entry name" value="MaoC_dehydratas"/>
    <property type="match status" value="1"/>
</dbReference>
<dbReference type="InterPro" id="IPR002539">
    <property type="entry name" value="MaoC-like_dom"/>
</dbReference>
<accession>A0A1Q9LG53</accession>
<protein>
    <recommendedName>
        <fullName evidence="3">MaoC-like domain-containing protein</fullName>
    </recommendedName>
</protein>
<evidence type="ECO:0000313" key="5">
    <source>
        <dbReference type="Proteomes" id="UP000186040"/>
    </source>
</evidence>
<dbReference type="PANTHER" id="PTHR43841:SF1">
    <property type="entry name" value="3-HYDROXYACYL-THIOESTER DEHYDRATASE X"/>
    <property type="match status" value="1"/>
</dbReference>
<dbReference type="SUPFAM" id="SSF54637">
    <property type="entry name" value="Thioesterase/thiol ester dehydrase-isomerase"/>
    <property type="match status" value="2"/>
</dbReference>
<keyword evidence="5" id="KW-1185">Reference proteome</keyword>
<dbReference type="GO" id="GO:0005835">
    <property type="term" value="C:fatty acid synthase complex"/>
    <property type="evidence" value="ECO:0007669"/>
    <property type="project" value="InterPro"/>
</dbReference>
<dbReference type="AlphaFoldDB" id="A0A1Q9LG53"/>
<sequence>MSGAPTVLREAPNLGTLFPKAVVTGFTKKGGKTLPERTYVRQGVRVDPGHLADYNRVCEFRLTDALPITYPHMLTFPMQVKLMTDDDFPFPLVGSVHLANVITQHRPLRVGETFDLRVHVENLRPHAKGKQFDMISEAIVGDEVVWHDTSTYLRRGGGSPDAPSESGPGERGALPAPSAVWRVPGDTGRRYAEVSGDRNPIHLYGLTAKLFGFPRAIAHGMWTKARCLAAFEGRLPEAYTVDVRFKLPVLLPAKVGFHAEQVGKDWKFDLFDARKPKPHIEGLITTL</sequence>
<comment type="similarity">
    <text evidence="1">Belongs to the enoyl-CoA hydratase/isomerase family.</text>
</comment>
<organism evidence="4 5">
    <name type="scientific">Actinokineospora bangkokensis</name>
    <dbReference type="NCBI Taxonomy" id="1193682"/>
    <lineage>
        <taxon>Bacteria</taxon>
        <taxon>Bacillati</taxon>
        <taxon>Actinomycetota</taxon>
        <taxon>Actinomycetes</taxon>
        <taxon>Pseudonocardiales</taxon>
        <taxon>Pseudonocardiaceae</taxon>
        <taxon>Actinokineospora</taxon>
    </lineage>
</organism>
<dbReference type="PANTHER" id="PTHR43841">
    <property type="entry name" value="3-HYDROXYACYL-THIOESTER DEHYDRATASE HTDX-RELATED"/>
    <property type="match status" value="1"/>
</dbReference>
<dbReference type="InterPro" id="IPR029069">
    <property type="entry name" value="HotDog_dom_sf"/>
</dbReference>
<evidence type="ECO:0000256" key="2">
    <source>
        <dbReference type="SAM" id="MobiDB-lite"/>
    </source>
</evidence>
<evidence type="ECO:0000259" key="3">
    <source>
        <dbReference type="Pfam" id="PF01575"/>
    </source>
</evidence>
<dbReference type="PRINTS" id="PR01483">
    <property type="entry name" value="FASYNTHASE"/>
</dbReference>
<evidence type="ECO:0000313" key="4">
    <source>
        <dbReference type="EMBL" id="OLR90985.1"/>
    </source>
</evidence>
<reference evidence="4 5" key="1">
    <citation type="submission" date="2016-10" db="EMBL/GenBank/DDBJ databases">
        <title>The Draft Genome Sequence of Actinokineospora bangkokensis 44EHWT reveals the biosynthetic pathway of antifungal compounds Thailandins with unusual extender unit butylmalonyl-CoA.</title>
        <authorList>
            <person name="Greule A."/>
            <person name="Intra B."/>
            <person name="Flemming S."/>
            <person name="Rommel M.G."/>
            <person name="Panbangred W."/>
            <person name="Bechthold A."/>
        </authorList>
    </citation>
    <scope>NUCLEOTIDE SEQUENCE [LARGE SCALE GENOMIC DNA]</scope>
    <source>
        <strain evidence="4 5">44EHW</strain>
    </source>
</reference>
<evidence type="ECO:0000256" key="1">
    <source>
        <dbReference type="ARBA" id="ARBA00005254"/>
    </source>
</evidence>
<dbReference type="GO" id="GO:0004312">
    <property type="term" value="F:fatty acid synthase activity"/>
    <property type="evidence" value="ECO:0007669"/>
    <property type="project" value="InterPro"/>
</dbReference>
<dbReference type="InterPro" id="IPR003965">
    <property type="entry name" value="Fatty_acid_synthase"/>
</dbReference>
<proteinExistence type="inferred from homology"/>
<dbReference type="Proteomes" id="UP000186040">
    <property type="component" value="Unassembled WGS sequence"/>
</dbReference>
<dbReference type="STRING" id="1193682.BJP25_31035"/>
<name>A0A1Q9LG53_9PSEU</name>
<dbReference type="RefSeq" id="WP_075977658.1">
    <property type="nucleotide sequence ID" value="NZ_MKQR01000026.1"/>
</dbReference>
<dbReference type="GO" id="GO:0006633">
    <property type="term" value="P:fatty acid biosynthetic process"/>
    <property type="evidence" value="ECO:0007669"/>
    <property type="project" value="InterPro"/>
</dbReference>
<feature type="region of interest" description="Disordered" evidence="2">
    <location>
        <begin position="153"/>
        <end position="179"/>
    </location>
</feature>